<accession>G4R6I5</accession>
<gene>
    <name evidence="2" type="ordered locus">KKY_1149</name>
</gene>
<feature type="region of interest" description="Disordered" evidence="1">
    <location>
        <begin position="1"/>
        <end position="41"/>
    </location>
</feature>
<evidence type="ECO:0000313" key="2">
    <source>
        <dbReference type="EMBL" id="AEQ51181.1"/>
    </source>
</evidence>
<keyword evidence="3" id="KW-1185">Reference proteome</keyword>
<dbReference type="Proteomes" id="UP000008850">
    <property type="component" value="Chromosome"/>
</dbReference>
<protein>
    <submittedName>
        <fullName evidence="2">Uncharacterized protein</fullName>
    </submittedName>
</protein>
<name>G4R6I5_PELHB</name>
<dbReference type="AlphaFoldDB" id="G4R6I5"/>
<reference evidence="2 3" key="1">
    <citation type="journal article" date="2012" name="J. Bacteriol.">
        <title>Complete genome sequence of Pelagibacterium halotolerans B2T.</title>
        <authorList>
            <person name="Huo Y.Y."/>
            <person name="Cheng H."/>
            <person name="Han X.F."/>
            <person name="Jiang X.W."/>
            <person name="Sun C."/>
            <person name="Zhang X.Q."/>
            <person name="Zhu X.F."/>
            <person name="Liu Y.F."/>
            <person name="Li P.F."/>
            <person name="Ni P.X."/>
            <person name="Wu M."/>
        </authorList>
    </citation>
    <scope>NUCLEOTIDE SEQUENCE [LARGE SCALE GENOMIC DNA]</scope>
    <source>
        <strain evidence="3">DSM 22347 / JCM 15775 / CGMCC 1.7692 / B2</strain>
    </source>
</reference>
<organism evidence="2 3">
    <name type="scientific">Pelagibacterium halotolerans (strain DSM 22347 / JCM 15775 / CGMCC 1.7692 / B2)</name>
    <dbReference type="NCBI Taxonomy" id="1082931"/>
    <lineage>
        <taxon>Bacteria</taxon>
        <taxon>Pseudomonadati</taxon>
        <taxon>Pseudomonadota</taxon>
        <taxon>Alphaproteobacteria</taxon>
        <taxon>Hyphomicrobiales</taxon>
        <taxon>Devosiaceae</taxon>
        <taxon>Pelagibacterium</taxon>
    </lineage>
</organism>
<feature type="compositionally biased region" description="Basic and acidic residues" evidence="1">
    <location>
        <begin position="1"/>
        <end position="11"/>
    </location>
</feature>
<dbReference type="EMBL" id="CP003075">
    <property type="protein sequence ID" value="AEQ51181.1"/>
    <property type="molecule type" value="Genomic_DNA"/>
</dbReference>
<proteinExistence type="predicted"/>
<evidence type="ECO:0000313" key="3">
    <source>
        <dbReference type="Proteomes" id="UP000008850"/>
    </source>
</evidence>
<evidence type="ECO:0000256" key="1">
    <source>
        <dbReference type="SAM" id="MobiDB-lite"/>
    </source>
</evidence>
<sequence>MRARSQKERQQKQGKAQPTHRTRPVLRSDDRSPTSWLKTPYRGRIGVGLNRMLTMTGR</sequence>
<dbReference type="KEGG" id="phl:KKY_1149"/>
<dbReference type="STRING" id="1082931.KKY_1149"/>
<dbReference type="HOGENOM" id="CLU_2975257_0_0_5"/>